<feature type="signal peptide" evidence="2">
    <location>
        <begin position="1"/>
        <end position="18"/>
    </location>
</feature>
<dbReference type="AlphaFoldDB" id="A0A495IWT8"/>
<feature type="chain" id="PRO_5019763633" evidence="2">
    <location>
        <begin position="19"/>
        <end position="178"/>
    </location>
</feature>
<proteinExistence type="predicted"/>
<dbReference type="PANTHER" id="PTHR33308">
    <property type="entry name" value="PEPTIDOGLYCAN HYDROLASE FLGJ"/>
    <property type="match status" value="1"/>
</dbReference>
<accession>A0A495IWT8</accession>
<organism evidence="4 5">
    <name type="scientific">Mucilaginibacter gracilis</name>
    <dbReference type="NCBI Taxonomy" id="423350"/>
    <lineage>
        <taxon>Bacteria</taxon>
        <taxon>Pseudomonadati</taxon>
        <taxon>Bacteroidota</taxon>
        <taxon>Sphingobacteriia</taxon>
        <taxon>Sphingobacteriales</taxon>
        <taxon>Sphingobacteriaceae</taxon>
        <taxon>Mucilaginibacter</taxon>
    </lineage>
</organism>
<name>A0A495IWT8_9SPHI</name>
<evidence type="ECO:0000259" key="3">
    <source>
        <dbReference type="SMART" id="SM00047"/>
    </source>
</evidence>
<keyword evidence="1 4" id="KW-0378">Hydrolase</keyword>
<sequence length="178" mass="19902">MKKTVLIVLLFIAAQASAQNTSKSYIEKFKDDAIRIMHQTGIPASITLAIAMHESGCGNSVLAQHLNNQFGMKGNSVVVYKRRHKRVSTLYKQYNSIAESFEDFARVITEKKKFSGLSTKFTHYDYLGWVHGIQKAGYASSRKWGAQVLSIITKYQLNTLDETPEAQPNLAAALDDVQ</sequence>
<dbReference type="GO" id="GO:0004040">
    <property type="term" value="F:amidase activity"/>
    <property type="evidence" value="ECO:0007669"/>
    <property type="project" value="InterPro"/>
</dbReference>
<dbReference type="InterPro" id="IPR051056">
    <property type="entry name" value="Glycosyl_Hydrolase_73"/>
</dbReference>
<evidence type="ECO:0000313" key="4">
    <source>
        <dbReference type="EMBL" id="RKR81140.1"/>
    </source>
</evidence>
<comment type="caution">
    <text evidence="4">The sequence shown here is derived from an EMBL/GenBank/DDBJ whole genome shotgun (WGS) entry which is preliminary data.</text>
</comment>
<dbReference type="PANTHER" id="PTHR33308:SF9">
    <property type="entry name" value="PEPTIDOGLYCAN HYDROLASE FLGJ"/>
    <property type="match status" value="1"/>
</dbReference>
<dbReference type="SMART" id="SM00047">
    <property type="entry name" value="LYZ2"/>
    <property type="match status" value="1"/>
</dbReference>
<dbReference type="RefSeq" id="WP_121196867.1">
    <property type="nucleotide sequence ID" value="NZ_RBKU01000001.1"/>
</dbReference>
<dbReference type="Proteomes" id="UP000268007">
    <property type="component" value="Unassembled WGS sequence"/>
</dbReference>
<keyword evidence="5" id="KW-1185">Reference proteome</keyword>
<reference evidence="4 5" key="1">
    <citation type="submission" date="2018-10" db="EMBL/GenBank/DDBJ databases">
        <title>Genomic Encyclopedia of Archaeal and Bacterial Type Strains, Phase II (KMG-II): from individual species to whole genera.</title>
        <authorList>
            <person name="Goeker M."/>
        </authorList>
    </citation>
    <scope>NUCLEOTIDE SEQUENCE [LARGE SCALE GENOMIC DNA]</scope>
    <source>
        <strain evidence="4 5">DSM 18602</strain>
    </source>
</reference>
<dbReference type="Gene3D" id="1.10.530.10">
    <property type="match status" value="1"/>
</dbReference>
<dbReference type="InterPro" id="IPR002901">
    <property type="entry name" value="MGlyc_endo_b_GlcNAc-like_dom"/>
</dbReference>
<gene>
    <name evidence="4" type="ORF">BDD43_1284</name>
</gene>
<keyword evidence="2" id="KW-0732">Signal</keyword>
<protein>
    <submittedName>
        <fullName evidence="4">Flagellum-specific peptidoglycan hydrolase FlgJ</fullName>
    </submittedName>
</protein>
<feature type="domain" description="Mannosyl-glycoprotein endo-beta-N-acetylglucosamidase-like" evidence="3">
    <location>
        <begin position="15"/>
        <end position="161"/>
    </location>
</feature>
<evidence type="ECO:0000256" key="2">
    <source>
        <dbReference type="SAM" id="SignalP"/>
    </source>
</evidence>
<evidence type="ECO:0000256" key="1">
    <source>
        <dbReference type="ARBA" id="ARBA00022801"/>
    </source>
</evidence>
<dbReference type="EMBL" id="RBKU01000001">
    <property type="protein sequence ID" value="RKR81140.1"/>
    <property type="molecule type" value="Genomic_DNA"/>
</dbReference>
<dbReference type="Pfam" id="PF01832">
    <property type="entry name" value="Glucosaminidase"/>
    <property type="match status" value="1"/>
</dbReference>
<dbReference type="OrthoDB" id="1371721at2"/>
<evidence type="ECO:0000313" key="5">
    <source>
        <dbReference type="Proteomes" id="UP000268007"/>
    </source>
</evidence>